<dbReference type="InterPro" id="IPR036515">
    <property type="entry name" value="Transposase_17_sf"/>
</dbReference>
<dbReference type="PANTHER" id="PTHR34322">
    <property type="entry name" value="TRANSPOSASE, Y1_TNP DOMAIN-CONTAINING"/>
    <property type="match status" value="1"/>
</dbReference>
<dbReference type="RefSeq" id="WP_284279997.1">
    <property type="nucleotide sequence ID" value="NZ_BSOJ01000006.1"/>
</dbReference>
<sequence>MARQARLFIPDCPTLILLQGVAGQVVFPNKSAFSSFRDRLPLSAQEEGVDVHAYCLTAGQALLLINCREAAQVGRFVQNLNRHYSPVIKLIKSTDMVSLWTPRFKSTEIQPGQHSLKACLFTEQLALRIGQSQDLTTYPWSSFAAHTGAVNEPWLTDLPVYWQLGNTPFERQARYRQFSEQGLSSKDVQGIEFCLQKGWLWSDPGFADAVQALANRSVGPKPRGRPRLQRD</sequence>
<proteinExistence type="predicted"/>
<dbReference type="Proteomes" id="UP001156664">
    <property type="component" value="Unassembled WGS sequence"/>
</dbReference>
<name>A0ABQ5YT40_9BURK</name>
<organism evidence="1 2">
    <name type="scientific">Limnobacter litoralis</name>
    <dbReference type="NCBI Taxonomy" id="481366"/>
    <lineage>
        <taxon>Bacteria</taxon>
        <taxon>Pseudomonadati</taxon>
        <taxon>Pseudomonadota</taxon>
        <taxon>Betaproteobacteria</taxon>
        <taxon>Burkholderiales</taxon>
        <taxon>Burkholderiaceae</taxon>
        <taxon>Limnobacter</taxon>
    </lineage>
</organism>
<protein>
    <submittedName>
        <fullName evidence="1">Uncharacterized protein</fullName>
    </submittedName>
</protein>
<evidence type="ECO:0000313" key="2">
    <source>
        <dbReference type="Proteomes" id="UP001156664"/>
    </source>
</evidence>
<dbReference type="Gene3D" id="3.30.70.1290">
    <property type="entry name" value="Transposase IS200-like"/>
    <property type="match status" value="1"/>
</dbReference>
<gene>
    <name evidence="1" type="ORF">GCM10007875_06950</name>
</gene>
<dbReference type="PANTHER" id="PTHR34322:SF2">
    <property type="entry name" value="TRANSPOSASE IS200-LIKE DOMAIN-CONTAINING PROTEIN"/>
    <property type="match status" value="1"/>
</dbReference>
<accession>A0ABQ5YT40</accession>
<keyword evidence="2" id="KW-1185">Reference proteome</keyword>
<dbReference type="EMBL" id="BSOJ01000006">
    <property type="protein sequence ID" value="GLR25607.1"/>
    <property type="molecule type" value="Genomic_DNA"/>
</dbReference>
<reference evidence="2" key="1">
    <citation type="journal article" date="2019" name="Int. J. Syst. Evol. Microbiol.">
        <title>The Global Catalogue of Microorganisms (GCM) 10K type strain sequencing project: providing services to taxonomists for standard genome sequencing and annotation.</title>
        <authorList>
            <consortium name="The Broad Institute Genomics Platform"/>
            <consortium name="The Broad Institute Genome Sequencing Center for Infectious Disease"/>
            <person name="Wu L."/>
            <person name="Ma J."/>
        </authorList>
    </citation>
    <scope>NUCLEOTIDE SEQUENCE [LARGE SCALE GENOMIC DNA]</scope>
    <source>
        <strain evidence="2">NBRC 105857</strain>
    </source>
</reference>
<evidence type="ECO:0000313" key="1">
    <source>
        <dbReference type="EMBL" id="GLR25607.1"/>
    </source>
</evidence>
<comment type="caution">
    <text evidence="1">The sequence shown here is derived from an EMBL/GenBank/DDBJ whole genome shotgun (WGS) entry which is preliminary data.</text>
</comment>